<comment type="caution">
    <text evidence="1">The sequence shown here is derived from an EMBL/GenBank/DDBJ whole genome shotgun (WGS) entry which is preliminary data.</text>
</comment>
<protein>
    <recommendedName>
        <fullName evidence="3">Replication protein</fullName>
    </recommendedName>
</protein>
<proteinExistence type="predicted"/>
<name>A0ABP9CGH0_9PSEU</name>
<sequence>MAKAQHRRETRWQRRGQLRKVTSLRRVRNCGVPLDPDCGVTLAVTSNSDGTRTAGYSGLASCGSVWCCPQCAAKIATRRADELSKVMRAVDDAGGSAFLVTLTMRHDRGDRLGLTKDERTRLRQLEDNRAGYEAANASRWDFDERQAEADAIEENTLRQRKGCWDVLSDAWARVTSGAAWKADQELFGGLLGWARVVEVTDGDNGWHVHIHALLCFGAHVSAELVAGSVGARMFARWRAALERKGFDASEDHGWDLRKVQLGDGDLADYFTKIAHEVTGSHRKEGRRPGGRTPMQLLADAVDTCEDTAVARWWEWEKASEGRRQLTWSTGSRDLRKLAGLGGEVTDEDVAAEELDSDSRLPLTVDAWECIERAQLGPELLAVAEDGGLDAARHWLSVRGLDWLQGRALERSDKPRRFRSLVDPR</sequence>
<dbReference type="EMBL" id="BAABHO010000061">
    <property type="protein sequence ID" value="GAA4808452.1"/>
    <property type="molecule type" value="Genomic_DNA"/>
</dbReference>
<keyword evidence="2" id="KW-1185">Reference proteome</keyword>
<evidence type="ECO:0008006" key="3">
    <source>
        <dbReference type="Google" id="ProtNLM"/>
    </source>
</evidence>
<dbReference type="RefSeq" id="WP_345423078.1">
    <property type="nucleotide sequence ID" value="NZ_BAABHO010000061.1"/>
</dbReference>
<organism evidence="1 2">
    <name type="scientific">Actinomycetospora chlora</name>
    <dbReference type="NCBI Taxonomy" id="663608"/>
    <lineage>
        <taxon>Bacteria</taxon>
        <taxon>Bacillati</taxon>
        <taxon>Actinomycetota</taxon>
        <taxon>Actinomycetes</taxon>
        <taxon>Pseudonocardiales</taxon>
        <taxon>Pseudonocardiaceae</taxon>
        <taxon>Actinomycetospora</taxon>
    </lineage>
</organism>
<reference evidence="2" key="1">
    <citation type="journal article" date="2019" name="Int. J. Syst. Evol. Microbiol.">
        <title>The Global Catalogue of Microorganisms (GCM) 10K type strain sequencing project: providing services to taxonomists for standard genome sequencing and annotation.</title>
        <authorList>
            <consortium name="The Broad Institute Genomics Platform"/>
            <consortium name="The Broad Institute Genome Sequencing Center for Infectious Disease"/>
            <person name="Wu L."/>
            <person name="Ma J."/>
        </authorList>
    </citation>
    <scope>NUCLEOTIDE SEQUENCE [LARGE SCALE GENOMIC DNA]</scope>
    <source>
        <strain evidence="2">JCM 17979</strain>
    </source>
</reference>
<evidence type="ECO:0000313" key="2">
    <source>
        <dbReference type="Proteomes" id="UP001500928"/>
    </source>
</evidence>
<gene>
    <name evidence="1" type="ORF">GCM10023200_52790</name>
</gene>
<evidence type="ECO:0000313" key="1">
    <source>
        <dbReference type="EMBL" id="GAA4808452.1"/>
    </source>
</evidence>
<dbReference type="Proteomes" id="UP001500928">
    <property type="component" value="Unassembled WGS sequence"/>
</dbReference>
<accession>A0ABP9CGH0</accession>